<reference evidence="9" key="1">
    <citation type="journal article" date="2019" name="Int. J. Syst. Evol. Microbiol.">
        <title>The Global Catalogue of Microorganisms (GCM) 10K type strain sequencing project: providing services to taxonomists for standard genome sequencing and annotation.</title>
        <authorList>
            <consortium name="The Broad Institute Genomics Platform"/>
            <consortium name="The Broad Institute Genome Sequencing Center for Infectious Disease"/>
            <person name="Wu L."/>
            <person name="Ma J."/>
        </authorList>
    </citation>
    <scope>NUCLEOTIDE SEQUENCE [LARGE SCALE GENOMIC DNA]</scope>
    <source>
        <strain evidence="9">JCM 17938</strain>
    </source>
</reference>
<dbReference type="Proteomes" id="UP001500212">
    <property type="component" value="Unassembled WGS sequence"/>
</dbReference>
<feature type="domain" description="OmpR/PhoB-type" evidence="7">
    <location>
        <begin position="1"/>
        <end position="101"/>
    </location>
</feature>
<feature type="region of interest" description="Disordered" evidence="6">
    <location>
        <begin position="705"/>
        <end position="728"/>
    </location>
</feature>
<protein>
    <recommendedName>
        <fullName evidence="7">OmpR/PhoB-type domain-containing protein</fullName>
    </recommendedName>
</protein>
<gene>
    <name evidence="8" type="ORF">GCM10023195_75960</name>
</gene>
<dbReference type="Gene3D" id="3.40.50.300">
    <property type="entry name" value="P-loop containing nucleotide triphosphate hydrolases"/>
    <property type="match status" value="1"/>
</dbReference>
<evidence type="ECO:0000256" key="6">
    <source>
        <dbReference type="SAM" id="MobiDB-lite"/>
    </source>
</evidence>
<dbReference type="Pfam" id="PF03704">
    <property type="entry name" value="BTAD"/>
    <property type="match status" value="1"/>
</dbReference>
<comment type="similarity">
    <text evidence="1">Belongs to the AfsR/DnrI/RedD regulatory family.</text>
</comment>
<evidence type="ECO:0000256" key="3">
    <source>
        <dbReference type="ARBA" id="ARBA00023125"/>
    </source>
</evidence>
<dbReference type="SUPFAM" id="SSF46894">
    <property type="entry name" value="C-terminal effector domain of the bipartite response regulators"/>
    <property type="match status" value="1"/>
</dbReference>
<evidence type="ECO:0000313" key="9">
    <source>
        <dbReference type="Proteomes" id="UP001500212"/>
    </source>
</evidence>
<keyword evidence="9" id="KW-1185">Reference proteome</keyword>
<evidence type="ECO:0000313" key="8">
    <source>
        <dbReference type="EMBL" id="GAA4617053.1"/>
    </source>
</evidence>
<keyword evidence="2" id="KW-0805">Transcription regulation</keyword>
<dbReference type="InterPro" id="IPR011990">
    <property type="entry name" value="TPR-like_helical_dom_sf"/>
</dbReference>
<organism evidence="8 9">
    <name type="scientific">Actinoallomurus liliacearum</name>
    <dbReference type="NCBI Taxonomy" id="1080073"/>
    <lineage>
        <taxon>Bacteria</taxon>
        <taxon>Bacillati</taxon>
        <taxon>Actinomycetota</taxon>
        <taxon>Actinomycetes</taxon>
        <taxon>Streptosporangiales</taxon>
        <taxon>Thermomonosporaceae</taxon>
        <taxon>Actinoallomurus</taxon>
    </lineage>
</organism>
<dbReference type="PANTHER" id="PTHR35807">
    <property type="entry name" value="TRANSCRIPTIONAL REGULATOR REDD-RELATED"/>
    <property type="match status" value="1"/>
</dbReference>
<dbReference type="SUPFAM" id="SSF48452">
    <property type="entry name" value="TPR-like"/>
    <property type="match status" value="1"/>
</dbReference>
<evidence type="ECO:0000259" key="7">
    <source>
        <dbReference type="PROSITE" id="PS51755"/>
    </source>
</evidence>
<evidence type="ECO:0000256" key="1">
    <source>
        <dbReference type="ARBA" id="ARBA00005820"/>
    </source>
</evidence>
<evidence type="ECO:0000256" key="2">
    <source>
        <dbReference type="ARBA" id="ARBA00023015"/>
    </source>
</evidence>
<evidence type="ECO:0000256" key="5">
    <source>
        <dbReference type="PROSITE-ProRule" id="PRU01091"/>
    </source>
</evidence>
<dbReference type="CDD" id="cd15831">
    <property type="entry name" value="BTAD"/>
    <property type="match status" value="1"/>
</dbReference>
<dbReference type="Pfam" id="PF13191">
    <property type="entry name" value="AAA_16"/>
    <property type="match status" value="1"/>
</dbReference>
<dbReference type="InterPro" id="IPR041664">
    <property type="entry name" value="AAA_16"/>
</dbReference>
<dbReference type="InterPro" id="IPR027417">
    <property type="entry name" value="P-loop_NTPase"/>
</dbReference>
<dbReference type="InterPro" id="IPR016032">
    <property type="entry name" value="Sig_transdc_resp-reg_C-effctor"/>
</dbReference>
<dbReference type="Gene3D" id="1.10.10.10">
    <property type="entry name" value="Winged helix-like DNA-binding domain superfamily/Winged helix DNA-binding domain"/>
    <property type="match status" value="1"/>
</dbReference>
<dbReference type="RefSeq" id="WP_345365310.1">
    <property type="nucleotide sequence ID" value="NZ_BAABHJ010000039.1"/>
</dbReference>
<dbReference type="Gene3D" id="1.25.40.10">
    <property type="entry name" value="Tetratricopeptide repeat domain"/>
    <property type="match status" value="1"/>
</dbReference>
<dbReference type="EMBL" id="BAABHJ010000039">
    <property type="protein sequence ID" value="GAA4617053.1"/>
    <property type="molecule type" value="Genomic_DNA"/>
</dbReference>
<sequence>MSEHLRFVLLGPLEVWSGDARLDLGPPKRRVLLARLLIADSRPVSADRLGEDLWEGSPPAGALSSIHSHISRLRAVLEPDRTRRGGHTVLLSGSAGYTLNTPPHTRDSTRFEETVSHARGLLTRGRLAEARREVQRGLALWRGTALADAANYAFAEREIARLEEIRLAAGELHATVLLHEGRPDEAAVIAEELTTRSPLREAAWALLLRALYLAGRPAEALRRFEAIRTLLGEELGAVPGPELSDVHVAVLRQDVAALAPFRSHAAPAPLVGRPAGMTSSIVGRTGELARFEEILSDAGQGRTRWVVLSGEGGIGKTRLAEEFASRAVDAGFKTVWVRCGIDIGSEADGADPMGRLISMAYPDIRLDGGSEAVVGELAERLTRQPTICLIEDLHRAGPRFRRLLASYAALLRDVPLIVVCTTQDTDDAGLRELLALLVRQTRATLLPLDPLTVADVHELMQRRATPFNPSAPGSELHQREAAELHRRGEGNPFLITEILELPSEERTGPGARLPASVSRVLRARMDLLDERVLTMLQAIAVTGGELDPELLLRIRTISREELLSLIDAAVTARVLNWEDGTAPGRPGRYLMPDLVRELVLQDLTPARRQLLHAAAARALAELPHRHPVHIARHLMAAGPLIAREDLVDAAFAAGNRCAKDDQHAEAALWFDHAAALADDPGVRAEARHAAATARRQLDQLERWIGHPCDPADLPGGPAWPTDPEPRAG</sequence>
<dbReference type="SMART" id="SM01043">
    <property type="entry name" value="BTAD"/>
    <property type="match status" value="1"/>
</dbReference>
<dbReference type="SMART" id="SM00862">
    <property type="entry name" value="Trans_reg_C"/>
    <property type="match status" value="1"/>
</dbReference>
<comment type="caution">
    <text evidence="8">The sequence shown here is derived from an EMBL/GenBank/DDBJ whole genome shotgun (WGS) entry which is preliminary data.</text>
</comment>
<dbReference type="InterPro" id="IPR005158">
    <property type="entry name" value="BTAD"/>
</dbReference>
<accession>A0ABP8TUY2</accession>
<keyword evidence="3 5" id="KW-0238">DNA-binding</keyword>
<dbReference type="InterPro" id="IPR001867">
    <property type="entry name" value="OmpR/PhoB-type_DNA-bd"/>
</dbReference>
<proteinExistence type="inferred from homology"/>
<feature type="DNA-binding region" description="OmpR/PhoB-type" evidence="5">
    <location>
        <begin position="1"/>
        <end position="101"/>
    </location>
</feature>
<name>A0ABP8TUY2_9ACTN</name>
<evidence type="ECO:0000256" key="4">
    <source>
        <dbReference type="ARBA" id="ARBA00023163"/>
    </source>
</evidence>
<dbReference type="PROSITE" id="PS51755">
    <property type="entry name" value="OMPR_PHOB"/>
    <property type="match status" value="1"/>
</dbReference>
<dbReference type="InterPro" id="IPR036388">
    <property type="entry name" value="WH-like_DNA-bd_sf"/>
</dbReference>
<dbReference type="SUPFAM" id="SSF52540">
    <property type="entry name" value="P-loop containing nucleoside triphosphate hydrolases"/>
    <property type="match status" value="1"/>
</dbReference>
<keyword evidence="4" id="KW-0804">Transcription</keyword>
<dbReference type="CDD" id="cd01983">
    <property type="entry name" value="SIMIBI"/>
    <property type="match status" value="1"/>
</dbReference>
<dbReference type="InterPro" id="IPR051677">
    <property type="entry name" value="AfsR-DnrI-RedD_regulator"/>
</dbReference>
<dbReference type="Pfam" id="PF00486">
    <property type="entry name" value="Trans_reg_C"/>
    <property type="match status" value="1"/>
</dbReference>
<dbReference type="PANTHER" id="PTHR35807:SF1">
    <property type="entry name" value="TRANSCRIPTIONAL REGULATOR REDD"/>
    <property type="match status" value="1"/>
</dbReference>